<sequence>MRKAPPDATPPEATPADDAALFRAAIGADRGKVRVLPPAPPPPTPPRPRPAARMARRDEDEARAEFRQVLTRALDAGDPLSYRRDDIAPRILKKLARGDYAAQEELDLHGLPVQTAEALLRQFLRDCRSHRLYCVRIIHGKGRHSEDRLPVLKNLVDRLLRQRADVLAFHSPPPAQGGTGAVLVLLDTR</sequence>
<dbReference type="InterPro" id="IPR002625">
    <property type="entry name" value="Smr_dom"/>
</dbReference>
<dbReference type="RefSeq" id="WP_072754625.1">
    <property type="nucleotide sequence ID" value="NZ_FQUK01000001.1"/>
</dbReference>
<dbReference type="SMART" id="SM00463">
    <property type="entry name" value="SMR"/>
    <property type="match status" value="1"/>
</dbReference>
<proteinExistence type="predicted"/>
<keyword evidence="3" id="KW-0378">Hydrolase</keyword>
<dbReference type="AlphaFoldDB" id="A0A1M4S589"/>
<name>A0A1M4S589_9GAMM</name>
<dbReference type="PANTHER" id="PTHR35562:SF2">
    <property type="entry name" value="DNA ENDONUCLEASE SMRA-RELATED"/>
    <property type="match status" value="1"/>
</dbReference>
<reference evidence="4" key="1">
    <citation type="submission" date="2016-11" db="EMBL/GenBank/DDBJ databases">
        <authorList>
            <person name="Varghese N."/>
            <person name="Submissions S."/>
        </authorList>
    </citation>
    <scope>NUCLEOTIDE SEQUENCE [LARGE SCALE GENOMIC DNA]</scope>
    <source>
        <strain evidence="4">DSM 14834</strain>
    </source>
</reference>
<dbReference type="Gene3D" id="3.30.1370.110">
    <property type="match status" value="1"/>
</dbReference>
<dbReference type="STRING" id="213588.SAMN02745204_00046"/>
<accession>A0A1M4S589</accession>
<dbReference type="SUPFAM" id="SSF160443">
    <property type="entry name" value="SMR domain-like"/>
    <property type="match status" value="1"/>
</dbReference>
<feature type="compositionally biased region" description="Pro residues" evidence="1">
    <location>
        <begin position="37"/>
        <end position="49"/>
    </location>
</feature>
<dbReference type="GO" id="GO:0004520">
    <property type="term" value="F:DNA endonuclease activity"/>
    <property type="evidence" value="ECO:0007669"/>
    <property type="project" value="TreeGrafter"/>
</dbReference>
<dbReference type="Pfam" id="PF01713">
    <property type="entry name" value="Smr"/>
    <property type="match status" value="1"/>
</dbReference>
<dbReference type="EMBL" id="FQUK01000001">
    <property type="protein sequence ID" value="SHE27368.1"/>
    <property type="molecule type" value="Genomic_DNA"/>
</dbReference>
<organism evidence="3 4">
    <name type="scientific">Thermomonas hydrothermalis</name>
    <dbReference type="NCBI Taxonomy" id="213588"/>
    <lineage>
        <taxon>Bacteria</taxon>
        <taxon>Pseudomonadati</taxon>
        <taxon>Pseudomonadota</taxon>
        <taxon>Gammaproteobacteria</taxon>
        <taxon>Lysobacterales</taxon>
        <taxon>Lysobacteraceae</taxon>
        <taxon>Thermomonas</taxon>
    </lineage>
</organism>
<evidence type="ECO:0000256" key="1">
    <source>
        <dbReference type="SAM" id="MobiDB-lite"/>
    </source>
</evidence>
<protein>
    <submittedName>
        <fullName evidence="3">DNA-nicking endonuclease, Smr domain</fullName>
    </submittedName>
</protein>
<evidence type="ECO:0000313" key="4">
    <source>
        <dbReference type="Proteomes" id="UP000242857"/>
    </source>
</evidence>
<keyword evidence="3" id="KW-0540">Nuclease</keyword>
<keyword evidence="4" id="KW-1185">Reference proteome</keyword>
<feature type="domain" description="Smr" evidence="2">
    <location>
        <begin position="106"/>
        <end position="187"/>
    </location>
</feature>
<evidence type="ECO:0000313" key="3">
    <source>
        <dbReference type="EMBL" id="SHE27368.1"/>
    </source>
</evidence>
<dbReference type="PROSITE" id="PS50828">
    <property type="entry name" value="SMR"/>
    <property type="match status" value="1"/>
</dbReference>
<dbReference type="Proteomes" id="UP000242857">
    <property type="component" value="Unassembled WGS sequence"/>
</dbReference>
<feature type="region of interest" description="Disordered" evidence="1">
    <location>
        <begin position="29"/>
        <end position="61"/>
    </location>
</feature>
<dbReference type="PANTHER" id="PTHR35562">
    <property type="entry name" value="DNA ENDONUCLEASE SMRA-RELATED"/>
    <property type="match status" value="1"/>
</dbReference>
<keyword evidence="3" id="KW-0255">Endonuclease</keyword>
<evidence type="ECO:0000259" key="2">
    <source>
        <dbReference type="PROSITE" id="PS50828"/>
    </source>
</evidence>
<gene>
    <name evidence="3" type="ORF">SAMN02745204_00046</name>
</gene>
<dbReference type="InterPro" id="IPR036063">
    <property type="entry name" value="Smr_dom_sf"/>
</dbReference>
<dbReference type="OrthoDB" id="9808881at2"/>